<organism evidence="2 3">
    <name type="scientific">Paenibacillus antibioticophila</name>
    <dbReference type="NCBI Taxonomy" id="1274374"/>
    <lineage>
        <taxon>Bacteria</taxon>
        <taxon>Bacillati</taxon>
        <taxon>Bacillota</taxon>
        <taxon>Bacilli</taxon>
        <taxon>Bacillales</taxon>
        <taxon>Paenibacillaceae</taxon>
        <taxon>Paenibacillus</taxon>
    </lineage>
</organism>
<name>A0A919XVR6_9BACL</name>
<protein>
    <submittedName>
        <fullName evidence="2">Methyltransferase</fullName>
    </submittedName>
</protein>
<dbReference type="GO" id="GO:0008168">
    <property type="term" value="F:methyltransferase activity"/>
    <property type="evidence" value="ECO:0007669"/>
    <property type="project" value="UniProtKB-KW"/>
</dbReference>
<keyword evidence="3" id="KW-1185">Reference proteome</keyword>
<evidence type="ECO:0000313" key="3">
    <source>
        <dbReference type="Proteomes" id="UP000681162"/>
    </source>
</evidence>
<dbReference type="RefSeq" id="WP_212941470.1">
    <property type="nucleotide sequence ID" value="NZ_BORR01000015.1"/>
</dbReference>
<comment type="caution">
    <text evidence="2">The sequence shown here is derived from an EMBL/GenBank/DDBJ whole genome shotgun (WGS) entry which is preliminary data.</text>
</comment>
<keyword evidence="2" id="KW-0808">Transferase</keyword>
<dbReference type="InterPro" id="IPR041698">
    <property type="entry name" value="Methyltransf_25"/>
</dbReference>
<dbReference type="PANTHER" id="PTHR43591">
    <property type="entry name" value="METHYLTRANSFERASE"/>
    <property type="match status" value="1"/>
</dbReference>
<dbReference type="SUPFAM" id="SSF53335">
    <property type="entry name" value="S-adenosyl-L-methionine-dependent methyltransferases"/>
    <property type="match status" value="1"/>
</dbReference>
<dbReference type="CDD" id="cd02440">
    <property type="entry name" value="AdoMet_MTases"/>
    <property type="match status" value="1"/>
</dbReference>
<evidence type="ECO:0000313" key="2">
    <source>
        <dbReference type="EMBL" id="GIO38879.1"/>
    </source>
</evidence>
<dbReference type="AlphaFoldDB" id="A0A919XVR6"/>
<dbReference type="Gene3D" id="2.20.25.110">
    <property type="entry name" value="S-adenosyl-L-methionine-dependent methyltransferases"/>
    <property type="match status" value="1"/>
</dbReference>
<gene>
    <name evidence="2" type="ORF">J41TS12_37400</name>
</gene>
<accession>A0A919XVR6</accession>
<dbReference type="PANTHER" id="PTHR43591:SF110">
    <property type="entry name" value="RHODANESE DOMAIN-CONTAINING PROTEIN"/>
    <property type="match status" value="1"/>
</dbReference>
<dbReference type="Proteomes" id="UP000681162">
    <property type="component" value="Unassembled WGS sequence"/>
</dbReference>
<feature type="domain" description="Methyltransferase" evidence="1">
    <location>
        <begin position="44"/>
        <end position="137"/>
    </location>
</feature>
<dbReference type="Gene3D" id="3.40.50.150">
    <property type="entry name" value="Vaccinia Virus protein VP39"/>
    <property type="match status" value="1"/>
</dbReference>
<dbReference type="GO" id="GO:0032259">
    <property type="term" value="P:methylation"/>
    <property type="evidence" value="ECO:0007669"/>
    <property type="project" value="UniProtKB-KW"/>
</dbReference>
<dbReference type="Pfam" id="PF13649">
    <property type="entry name" value="Methyltransf_25"/>
    <property type="match status" value="1"/>
</dbReference>
<dbReference type="EMBL" id="BORR01000015">
    <property type="protein sequence ID" value="GIO38879.1"/>
    <property type="molecule type" value="Genomic_DNA"/>
</dbReference>
<evidence type="ECO:0000259" key="1">
    <source>
        <dbReference type="Pfam" id="PF13649"/>
    </source>
</evidence>
<sequence length="250" mass="29119">MAEWYEHSFGEDYLLVYKHRDTQGARREVERMVEWLELPQEAKVLDLCCGMGRHSMALVEAGFEVTGVDLSEVLLREARRNDPEHRVTWLQADMRRLPLAGGFDAVVNLFSSFGYFKEDHEHIQVLREIKRVLKPEGRFIIDYLNPRYTADHLVPESERVDDGQRIVERRVIQNGYVMKRIWISQVDKSEGDDQGKPREYLERIKLYTAEQFTGMLGEAGLTLERIYGSHSGESYDPILSPRMILLGRCQ</sequence>
<reference evidence="2 3" key="1">
    <citation type="submission" date="2021-03" db="EMBL/GenBank/DDBJ databases">
        <title>Antimicrobial resistance genes in bacteria isolated from Japanese honey, and their potential for conferring macrolide and lincosamide resistance in the American foulbrood pathogen Paenibacillus larvae.</title>
        <authorList>
            <person name="Okamoto M."/>
            <person name="Kumagai M."/>
            <person name="Kanamori H."/>
            <person name="Takamatsu D."/>
        </authorList>
    </citation>
    <scope>NUCLEOTIDE SEQUENCE [LARGE SCALE GENOMIC DNA]</scope>
    <source>
        <strain evidence="2 3">J41TS12</strain>
    </source>
</reference>
<dbReference type="InterPro" id="IPR029063">
    <property type="entry name" value="SAM-dependent_MTases_sf"/>
</dbReference>
<proteinExistence type="predicted"/>
<keyword evidence="2" id="KW-0489">Methyltransferase</keyword>